<comment type="caution">
    <text evidence="1">The sequence shown here is derived from an EMBL/GenBank/DDBJ whole genome shotgun (WGS) entry which is preliminary data.</text>
</comment>
<proteinExistence type="predicted"/>
<protein>
    <submittedName>
        <fullName evidence="1">28508_t:CDS:1</fullName>
    </submittedName>
</protein>
<dbReference type="Proteomes" id="UP000789920">
    <property type="component" value="Unassembled WGS sequence"/>
</dbReference>
<feature type="non-terminal residue" evidence="1">
    <location>
        <position position="1"/>
    </location>
</feature>
<gene>
    <name evidence="1" type="ORF">RPERSI_LOCUS20272</name>
</gene>
<reference evidence="1" key="1">
    <citation type="submission" date="2021-06" db="EMBL/GenBank/DDBJ databases">
        <authorList>
            <person name="Kallberg Y."/>
            <person name="Tangrot J."/>
            <person name="Rosling A."/>
        </authorList>
    </citation>
    <scope>NUCLEOTIDE SEQUENCE</scope>
    <source>
        <strain evidence="1">MA461A</strain>
    </source>
</reference>
<accession>A0ACA9RLU0</accession>
<dbReference type="EMBL" id="CAJVQC010056942">
    <property type="protein sequence ID" value="CAG8797033.1"/>
    <property type="molecule type" value="Genomic_DNA"/>
</dbReference>
<keyword evidence="2" id="KW-1185">Reference proteome</keyword>
<sequence length="119" mass="14244">NYQTILDIKYQQEEVDSENEEQFEKLKLPDFTLNEATDFVNKSFENIQPAEAYQAKKTARNIEKQIYQLKETQKKLNIKLKKYYHRRFTIIFRPVQRPQILQHLGNAPTLSRLQKSEIA</sequence>
<name>A0ACA9RLU0_9GLOM</name>
<organism evidence="1 2">
    <name type="scientific">Racocetra persica</name>
    <dbReference type="NCBI Taxonomy" id="160502"/>
    <lineage>
        <taxon>Eukaryota</taxon>
        <taxon>Fungi</taxon>
        <taxon>Fungi incertae sedis</taxon>
        <taxon>Mucoromycota</taxon>
        <taxon>Glomeromycotina</taxon>
        <taxon>Glomeromycetes</taxon>
        <taxon>Diversisporales</taxon>
        <taxon>Gigasporaceae</taxon>
        <taxon>Racocetra</taxon>
    </lineage>
</organism>
<feature type="non-terminal residue" evidence="1">
    <location>
        <position position="119"/>
    </location>
</feature>
<evidence type="ECO:0000313" key="1">
    <source>
        <dbReference type="EMBL" id="CAG8797033.1"/>
    </source>
</evidence>
<evidence type="ECO:0000313" key="2">
    <source>
        <dbReference type="Proteomes" id="UP000789920"/>
    </source>
</evidence>